<dbReference type="InterPro" id="IPR052982">
    <property type="entry name" value="SRP1/TIP1-like"/>
</dbReference>
<protein>
    <recommendedName>
        <fullName evidence="4">Yeast cell wall synthesis Kre9/Knh1-like N-terminal domain-containing protein</fullName>
    </recommendedName>
</protein>
<dbReference type="GeneID" id="81591497"/>
<sequence length="269" mass="26839">MHFSKSVIAVTASIVSVGLAADPLSFTSWPKEPLKAGKPVTLTWTGADPDQPVTILLRQGSSGDLQAVKPITTSSKGGSFTWTPDSDVKDGDTYAFQISQKDQTNYTALLKSAGKPAADDPDAKDTTSETGTAASTATATGTTTGTNTSTNTGTNTGTTTGATTGATTGTTDTTSAPSTSTTGGTTEATHTTMTSTTSKALISSSASASGSPSSSAVASSTDSLRATRTEVVNGKEASSTGTSQTGAASIPQYSVQLVIGIVGLLAYLV</sequence>
<evidence type="ECO:0000313" key="5">
    <source>
        <dbReference type="EMBL" id="KAJ5593297.1"/>
    </source>
</evidence>
<reference evidence="5" key="1">
    <citation type="journal article" date="2023" name="IMA Fungus">
        <title>Comparative genomic study of the Penicillium genus elucidates a diverse pangenome and 15 lateral gene transfer events.</title>
        <authorList>
            <person name="Petersen C."/>
            <person name="Sorensen T."/>
            <person name="Nielsen M.R."/>
            <person name="Sondergaard T.E."/>
            <person name="Sorensen J.L."/>
            <person name="Fitzpatrick D.A."/>
            <person name="Frisvad J.C."/>
            <person name="Nielsen K.L."/>
        </authorList>
    </citation>
    <scope>NUCLEOTIDE SEQUENCE</scope>
    <source>
        <strain evidence="5">IBT 12815</strain>
    </source>
</reference>
<proteinExistence type="predicted"/>
<keyword evidence="1 3" id="KW-0732">Signal</keyword>
<feature type="compositionally biased region" description="Low complexity" evidence="2">
    <location>
        <begin position="237"/>
        <end position="247"/>
    </location>
</feature>
<dbReference type="AlphaFoldDB" id="A0AAD6GXD1"/>
<evidence type="ECO:0000259" key="4">
    <source>
        <dbReference type="Pfam" id="PF10342"/>
    </source>
</evidence>
<gene>
    <name evidence="5" type="ORF">N7537_010201</name>
</gene>
<feature type="domain" description="Yeast cell wall synthesis Kre9/Knh1-like N-terminal" evidence="4">
    <location>
        <begin position="31"/>
        <end position="107"/>
    </location>
</feature>
<feature type="compositionally biased region" description="Low complexity" evidence="2">
    <location>
        <begin position="128"/>
        <end position="223"/>
    </location>
</feature>
<dbReference type="Proteomes" id="UP001213799">
    <property type="component" value="Unassembled WGS sequence"/>
</dbReference>
<reference evidence="5" key="2">
    <citation type="submission" date="2023-01" db="EMBL/GenBank/DDBJ databases">
        <authorList>
            <person name="Petersen C."/>
        </authorList>
    </citation>
    <scope>NUCLEOTIDE SEQUENCE</scope>
    <source>
        <strain evidence="5">IBT 12815</strain>
    </source>
</reference>
<feature type="region of interest" description="Disordered" evidence="2">
    <location>
        <begin position="112"/>
        <end position="247"/>
    </location>
</feature>
<feature type="chain" id="PRO_5042282119" description="Yeast cell wall synthesis Kre9/Knh1-like N-terminal domain-containing protein" evidence="3">
    <location>
        <begin position="21"/>
        <end position="269"/>
    </location>
</feature>
<feature type="signal peptide" evidence="3">
    <location>
        <begin position="1"/>
        <end position="20"/>
    </location>
</feature>
<evidence type="ECO:0000313" key="6">
    <source>
        <dbReference type="Proteomes" id="UP001213799"/>
    </source>
</evidence>
<dbReference type="PANTHER" id="PTHR40633">
    <property type="entry name" value="MATRIX PROTEIN, PUTATIVE (AFU_ORTHOLOGUE AFUA_8G05410)-RELATED"/>
    <property type="match status" value="1"/>
</dbReference>
<dbReference type="PANTHER" id="PTHR40633:SF6">
    <property type="entry name" value="MATRIX PROTEIN, PUTATIVE (AFU_ORTHOLOGUE AFUA_8G05410)-RELATED"/>
    <property type="match status" value="1"/>
</dbReference>
<dbReference type="Pfam" id="PF10342">
    <property type="entry name" value="Kre9_KNH"/>
    <property type="match status" value="1"/>
</dbReference>
<comment type="caution">
    <text evidence="5">The sequence shown here is derived from an EMBL/GenBank/DDBJ whole genome shotgun (WGS) entry which is preliminary data.</text>
</comment>
<dbReference type="EMBL" id="JAQJAE010000005">
    <property type="protein sequence ID" value="KAJ5593297.1"/>
    <property type="molecule type" value="Genomic_DNA"/>
</dbReference>
<feature type="compositionally biased region" description="Basic and acidic residues" evidence="2">
    <location>
        <begin position="117"/>
        <end position="127"/>
    </location>
</feature>
<name>A0AAD6GXD1_9EURO</name>
<evidence type="ECO:0000256" key="2">
    <source>
        <dbReference type="SAM" id="MobiDB-lite"/>
    </source>
</evidence>
<evidence type="ECO:0000256" key="3">
    <source>
        <dbReference type="SAM" id="SignalP"/>
    </source>
</evidence>
<keyword evidence="6" id="KW-1185">Reference proteome</keyword>
<organism evidence="5 6">
    <name type="scientific">Penicillium hordei</name>
    <dbReference type="NCBI Taxonomy" id="40994"/>
    <lineage>
        <taxon>Eukaryota</taxon>
        <taxon>Fungi</taxon>
        <taxon>Dikarya</taxon>
        <taxon>Ascomycota</taxon>
        <taxon>Pezizomycotina</taxon>
        <taxon>Eurotiomycetes</taxon>
        <taxon>Eurotiomycetidae</taxon>
        <taxon>Eurotiales</taxon>
        <taxon>Aspergillaceae</taxon>
        <taxon>Penicillium</taxon>
    </lineage>
</organism>
<evidence type="ECO:0000256" key="1">
    <source>
        <dbReference type="ARBA" id="ARBA00022729"/>
    </source>
</evidence>
<dbReference type="RefSeq" id="XP_056749923.1">
    <property type="nucleotide sequence ID" value="XM_056901255.1"/>
</dbReference>
<accession>A0AAD6GXD1</accession>
<dbReference type="InterPro" id="IPR018466">
    <property type="entry name" value="Kre9/Knh1-like_N"/>
</dbReference>